<accession>A0A8K1XY56</accession>
<evidence type="ECO:0000256" key="2">
    <source>
        <dbReference type="SAM" id="Phobius"/>
    </source>
</evidence>
<evidence type="ECO:0000313" key="4">
    <source>
        <dbReference type="Proteomes" id="UP001269288"/>
    </source>
</evidence>
<reference evidence="3" key="1">
    <citation type="submission" date="2021-05" db="EMBL/GenBank/DDBJ databases">
        <authorList>
            <person name="Feng G."/>
        </authorList>
    </citation>
    <scope>NUCLEOTIDE SEQUENCE</scope>
    <source>
        <strain evidence="3">SBYYJFS75</strain>
    </source>
</reference>
<proteinExistence type="predicted"/>
<organism evidence="3 4">
    <name type="scientific">Fushun monolepta lauta xinmovirus 2</name>
    <dbReference type="NCBI Taxonomy" id="2905555"/>
    <lineage>
        <taxon>Viruses</taxon>
        <taxon>Riboviria</taxon>
        <taxon>Orthornavirae</taxon>
        <taxon>Negarnaviricota</taxon>
        <taxon>Haploviricotina</taxon>
        <taxon>Monjiviricetes</taxon>
        <taxon>Mononegavirales</taxon>
        <taxon>Xinmoviridae</taxon>
        <taxon>Laumovirus</taxon>
        <taxon>Laumovirus liaoningense</taxon>
    </lineage>
</organism>
<keyword evidence="4" id="KW-1185">Reference proteome</keyword>
<evidence type="ECO:0000313" key="3">
    <source>
        <dbReference type="EMBL" id="UHM27677.1"/>
    </source>
</evidence>
<dbReference type="Proteomes" id="UP001269288">
    <property type="component" value="Segment"/>
</dbReference>
<name>A0A8K1XY56_9MONO</name>
<gene>
    <name evidence="3" type="ORF">FMLXV2_gp3</name>
</gene>
<sequence>MLRTIRGLNTSNLLILIPLLSITIGVVARTGNVDSADQKRASGPETPDLPYSSSQKGITYNNEQRKPQIRCPEIYINSGRIGLSPPQKNCSVKIIDTPDIHYVTGITGHLEGRWYGLLEIVCNGCLNIKYSPIQDCDDCILCRHNEIISKCKSFALPLTVGIVLATIVFSTLTFLLWRYCPFGVTDLFLAGQRHYYNRKYEKSIRLKKRLDKITQEEVVKMTTKEPKPPKQTRAERKLQKAQFELDNLLSL</sequence>
<protein>
    <submittedName>
        <fullName evidence="3">Uncharacterized protein</fullName>
    </submittedName>
</protein>
<dbReference type="EMBL" id="MZ210031">
    <property type="protein sequence ID" value="UHM27677.1"/>
    <property type="molecule type" value="Viral_cRNA"/>
</dbReference>
<keyword evidence="2" id="KW-1133">Transmembrane helix</keyword>
<feature type="region of interest" description="Disordered" evidence="1">
    <location>
        <begin position="35"/>
        <end position="57"/>
    </location>
</feature>
<feature type="transmembrane region" description="Helical" evidence="2">
    <location>
        <begin position="154"/>
        <end position="177"/>
    </location>
</feature>
<keyword evidence="2" id="KW-0472">Membrane</keyword>
<evidence type="ECO:0000256" key="1">
    <source>
        <dbReference type="SAM" id="MobiDB-lite"/>
    </source>
</evidence>
<keyword evidence="2" id="KW-0812">Transmembrane</keyword>